<dbReference type="EMBL" id="CP069109">
    <property type="protein sequence ID" value="QSS58223.1"/>
    <property type="molecule type" value="Genomic_DNA"/>
</dbReference>
<evidence type="ECO:0000313" key="3">
    <source>
        <dbReference type="Proteomes" id="UP000663671"/>
    </source>
</evidence>
<proteinExistence type="predicted"/>
<feature type="region of interest" description="Disordered" evidence="1">
    <location>
        <begin position="61"/>
        <end position="85"/>
    </location>
</feature>
<evidence type="ECO:0000313" key="2">
    <source>
        <dbReference type="EMBL" id="QSS58223.1"/>
    </source>
</evidence>
<dbReference type="Proteomes" id="UP000663671">
    <property type="component" value="Chromosome 2"/>
</dbReference>
<accession>A0A8A1M0A3</accession>
<protein>
    <submittedName>
        <fullName evidence="2">Uncharacterized protein</fullName>
    </submittedName>
</protein>
<gene>
    <name evidence="2" type="ORF">I7I51_07646</name>
</gene>
<name>A0A8A1M0A3_AJECA</name>
<feature type="compositionally biased region" description="Polar residues" evidence="1">
    <location>
        <begin position="61"/>
        <end position="80"/>
    </location>
</feature>
<evidence type="ECO:0000256" key="1">
    <source>
        <dbReference type="SAM" id="MobiDB-lite"/>
    </source>
</evidence>
<dbReference type="VEuPathDB" id="FungiDB:I7I51_07646"/>
<dbReference type="AlphaFoldDB" id="A0A8A1M0A3"/>
<organism evidence="2 3">
    <name type="scientific">Ajellomyces capsulatus</name>
    <name type="common">Darling's disease fungus</name>
    <name type="synonym">Histoplasma capsulatum</name>
    <dbReference type="NCBI Taxonomy" id="5037"/>
    <lineage>
        <taxon>Eukaryota</taxon>
        <taxon>Fungi</taxon>
        <taxon>Dikarya</taxon>
        <taxon>Ascomycota</taxon>
        <taxon>Pezizomycotina</taxon>
        <taxon>Eurotiomycetes</taxon>
        <taxon>Eurotiomycetidae</taxon>
        <taxon>Onygenales</taxon>
        <taxon>Ajellomycetaceae</taxon>
        <taxon>Histoplasma</taxon>
    </lineage>
</organism>
<reference evidence="2" key="1">
    <citation type="submission" date="2021-01" db="EMBL/GenBank/DDBJ databases">
        <title>Chromosome-level genome assembly of a human fungal pathogen reveals clustering of transcriptionally co-regulated genes.</title>
        <authorList>
            <person name="Voorhies M."/>
            <person name="Cohen S."/>
            <person name="Shea T.P."/>
            <person name="Petrus S."/>
            <person name="Munoz J.F."/>
            <person name="Poplawski S."/>
            <person name="Goldman W.E."/>
            <person name="Michael T."/>
            <person name="Cuomo C.A."/>
            <person name="Sil A."/>
            <person name="Beyhan S."/>
        </authorList>
    </citation>
    <scope>NUCLEOTIDE SEQUENCE</scope>
    <source>
        <strain evidence="2">WU24</strain>
    </source>
</reference>
<dbReference type="OrthoDB" id="5397734at2759"/>
<sequence>MDSVEKYPSFLDFGRIKIPRHKWTDQQQFYALKKKDEAEIFNHIFEPEIEDFENGLPVTTIHNPARNGTPSNPSHINSTAEYRPATPSYVDSSQIYNPYYYQEMKAAQAEAEAERLKQKQKKTENIPFWSSLEELFPRMKLVVETAEWSLDQTDM</sequence>